<dbReference type="EMBL" id="LQNT01000009">
    <property type="protein sequence ID" value="KZE38278.1"/>
    <property type="molecule type" value="Genomic_DNA"/>
</dbReference>
<dbReference type="OrthoDB" id="2828299at2"/>
<organism evidence="1 2">
    <name type="scientific">Bhargavaea cecembensis</name>
    <dbReference type="NCBI Taxonomy" id="394098"/>
    <lineage>
        <taxon>Bacteria</taxon>
        <taxon>Bacillati</taxon>
        <taxon>Bacillota</taxon>
        <taxon>Bacilli</taxon>
        <taxon>Bacillales</taxon>
        <taxon>Caryophanaceae</taxon>
        <taxon>Bhargavaea</taxon>
    </lineage>
</organism>
<comment type="caution">
    <text evidence="1">The sequence shown here is derived from an EMBL/GenBank/DDBJ whole genome shotgun (WGS) entry which is preliminary data.</text>
</comment>
<dbReference type="RefSeq" id="WP_063179595.1">
    <property type="nucleotide sequence ID" value="NZ_LQNT01000009.1"/>
</dbReference>
<gene>
    <name evidence="1" type="ORF">AV656_04990</name>
</gene>
<proteinExistence type="predicted"/>
<evidence type="ECO:0000313" key="2">
    <source>
        <dbReference type="Proteomes" id="UP000076490"/>
    </source>
</evidence>
<protein>
    <submittedName>
        <fullName evidence="1">Uncharacterized protein</fullName>
    </submittedName>
</protein>
<name>A0A161RJ96_9BACL</name>
<evidence type="ECO:0000313" key="1">
    <source>
        <dbReference type="EMBL" id="KZE38278.1"/>
    </source>
</evidence>
<accession>A0A161RJ96</accession>
<reference evidence="1 2" key="1">
    <citation type="submission" date="2016-01" db="EMBL/GenBank/DDBJ databases">
        <title>Whole genome sequencing of Bhargavaea cecembensis T14.</title>
        <authorList>
            <person name="Hong K.W."/>
        </authorList>
    </citation>
    <scope>NUCLEOTIDE SEQUENCE [LARGE SCALE GENOMIC DNA]</scope>
    <source>
        <strain evidence="1 2">T14</strain>
    </source>
</reference>
<dbReference type="AlphaFoldDB" id="A0A161RJ96"/>
<dbReference type="Proteomes" id="UP000076490">
    <property type="component" value="Unassembled WGS sequence"/>
</dbReference>
<sequence length="67" mass="7947">MKQVIHVIRKAEVEKQYISMLNLELDYELATLYDAMSQSDSDQKKKSKQRLKEIHAELEKYEAFKAN</sequence>